<dbReference type="EMBL" id="CCKQ01005281">
    <property type="protein sequence ID" value="CDW76446.1"/>
    <property type="molecule type" value="Genomic_DNA"/>
</dbReference>
<dbReference type="Proteomes" id="UP000039865">
    <property type="component" value="Unassembled WGS sequence"/>
</dbReference>
<proteinExistence type="predicted"/>
<organism evidence="1 2">
    <name type="scientific">Stylonychia lemnae</name>
    <name type="common">Ciliate</name>
    <dbReference type="NCBI Taxonomy" id="5949"/>
    <lineage>
        <taxon>Eukaryota</taxon>
        <taxon>Sar</taxon>
        <taxon>Alveolata</taxon>
        <taxon>Ciliophora</taxon>
        <taxon>Intramacronucleata</taxon>
        <taxon>Spirotrichea</taxon>
        <taxon>Stichotrichia</taxon>
        <taxon>Sporadotrichida</taxon>
        <taxon>Oxytrichidae</taxon>
        <taxon>Stylonychinae</taxon>
        <taxon>Stylonychia</taxon>
    </lineage>
</organism>
<sequence length="353" mass="39447">MDFSAKILWVNNQNALSSVINRVLQNVWTEIINLKTGNAFIGKGMTVCPDGSSPPCQWVRKTVSSCSSVEQTSNGQRDLQTKGSNALLRIKTNSLPNHCFSSVTPPKQNEIDFQVQFKNKNSLTRMLLDDSENDQYNQFNGNSQFSVNMALCDDLWTQSGYILQMNPSYVEYSGNYDGIVGIALNGIPIHTGNSEYGSDVFYPKQFGSKVYSHKLIKLDSCLGSAEFSGYYRYYAWSPCILPSGPIKSRDVQECNNIPKSRDGHSILGPYKRDGTLWQPCDIDLCNGVEIAGIYYYVTTMFHPYTVGCWGPGPKKTISEECSNNVKVCSSGSFLKSWMELILFVSILVYTILN</sequence>
<accession>A0A078A2K6</accession>
<evidence type="ECO:0008006" key="3">
    <source>
        <dbReference type="Google" id="ProtNLM"/>
    </source>
</evidence>
<dbReference type="AlphaFoldDB" id="A0A078A2K6"/>
<evidence type="ECO:0000313" key="2">
    <source>
        <dbReference type="Proteomes" id="UP000039865"/>
    </source>
</evidence>
<evidence type="ECO:0000313" key="1">
    <source>
        <dbReference type="EMBL" id="CDW76446.1"/>
    </source>
</evidence>
<protein>
    <recommendedName>
        <fullName evidence="3">YHYH domain-containing protein</fullName>
    </recommendedName>
</protein>
<keyword evidence="2" id="KW-1185">Reference proteome</keyword>
<dbReference type="InParanoid" id="A0A078A2K6"/>
<dbReference type="OrthoDB" id="197925at2759"/>
<reference evidence="1 2" key="1">
    <citation type="submission" date="2014-06" db="EMBL/GenBank/DDBJ databases">
        <authorList>
            <person name="Swart Estienne"/>
        </authorList>
    </citation>
    <scope>NUCLEOTIDE SEQUENCE [LARGE SCALE GENOMIC DNA]</scope>
    <source>
        <strain evidence="1 2">130c</strain>
    </source>
</reference>
<gene>
    <name evidence="1" type="primary">Contig11582.g12398</name>
    <name evidence="1" type="ORF">STYLEM_5447</name>
</gene>
<name>A0A078A2K6_STYLE</name>